<proteinExistence type="predicted"/>
<evidence type="ECO:0000256" key="1">
    <source>
        <dbReference type="SAM" id="MobiDB-lite"/>
    </source>
</evidence>
<dbReference type="Proteomes" id="UP000054559">
    <property type="component" value="Unassembled WGS sequence"/>
</dbReference>
<organism evidence="2 3">
    <name type="scientific">Coccidioides immitis RMSCC 3703</name>
    <dbReference type="NCBI Taxonomy" id="454286"/>
    <lineage>
        <taxon>Eukaryota</taxon>
        <taxon>Fungi</taxon>
        <taxon>Dikarya</taxon>
        <taxon>Ascomycota</taxon>
        <taxon>Pezizomycotina</taxon>
        <taxon>Eurotiomycetes</taxon>
        <taxon>Eurotiomycetidae</taxon>
        <taxon>Onygenales</taxon>
        <taxon>Onygenaceae</taxon>
        <taxon>Coccidioides</taxon>
    </lineage>
</organism>
<sequence>MNGPCDNGICLIHTSILRTASSQRPPGTTSSAALPRRPHRDSIAILPGAAFFSSLATHKPPRPAQAHNPANHTASAPASVAACFMFLQLISPTSARESPPIPLIGN</sequence>
<feature type="region of interest" description="Disordered" evidence="1">
    <location>
        <begin position="20"/>
        <end position="39"/>
    </location>
</feature>
<protein>
    <submittedName>
        <fullName evidence="2">Uncharacterized protein</fullName>
    </submittedName>
</protein>
<accession>A0A0J8QLL7</accession>
<feature type="compositionally biased region" description="Polar residues" evidence="1">
    <location>
        <begin position="20"/>
        <end position="32"/>
    </location>
</feature>
<gene>
    <name evidence="2" type="ORF">CISG_00397</name>
</gene>
<name>A0A0J8QLL7_COCIT</name>
<dbReference type="EMBL" id="DS268118">
    <property type="protein sequence ID" value="KMU72088.1"/>
    <property type="molecule type" value="Genomic_DNA"/>
</dbReference>
<dbReference type="AlphaFoldDB" id="A0A0J8QLL7"/>
<evidence type="ECO:0000313" key="3">
    <source>
        <dbReference type="Proteomes" id="UP000054559"/>
    </source>
</evidence>
<reference evidence="3" key="1">
    <citation type="journal article" date="2010" name="Genome Res.">
        <title>Population genomic sequencing of Coccidioides fungi reveals recent hybridization and transposon control.</title>
        <authorList>
            <person name="Neafsey D.E."/>
            <person name="Barker B.M."/>
            <person name="Sharpton T.J."/>
            <person name="Stajich J.E."/>
            <person name="Park D.J."/>
            <person name="Whiston E."/>
            <person name="Hung C.-Y."/>
            <person name="McMahan C."/>
            <person name="White J."/>
            <person name="Sykes S."/>
            <person name="Heiman D."/>
            <person name="Young S."/>
            <person name="Zeng Q."/>
            <person name="Abouelleil A."/>
            <person name="Aftuck L."/>
            <person name="Bessette D."/>
            <person name="Brown A."/>
            <person name="FitzGerald M."/>
            <person name="Lui A."/>
            <person name="Macdonald J.P."/>
            <person name="Priest M."/>
            <person name="Orbach M.J."/>
            <person name="Galgiani J.N."/>
            <person name="Kirkland T.N."/>
            <person name="Cole G.T."/>
            <person name="Birren B.W."/>
            <person name="Henn M.R."/>
            <person name="Taylor J.W."/>
            <person name="Rounsley S.D."/>
        </authorList>
    </citation>
    <scope>NUCLEOTIDE SEQUENCE [LARGE SCALE GENOMIC DNA]</scope>
    <source>
        <strain evidence="3">RMSCC 3703</strain>
    </source>
</reference>
<evidence type="ECO:0000313" key="2">
    <source>
        <dbReference type="EMBL" id="KMU72088.1"/>
    </source>
</evidence>